<evidence type="ECO:0000313" key="3">
    <source>
        <dbReference type="Proteomes" id="UP001589747"/>
    </source>
</evidence>
<accession>A0ABV5KRU1</accession>
<keyword evidence="1" id="KW-0812">Transmembrane</keyword>
<keyword evidence="1" id="KW-1133">Transmembrane helix</keyword>
<reference evidence="2 3" key="1">
    <citation type="submission" date="2024-09" db="EMBL/GenBank/DDBJ databases">
        <authorList>
            <person name="Sun Q."/>
            <person name="Mori K."/>
        </authorList>
    </citation>
    <scope>NUCLEOTIDE SEQUENCE [LARGE SCALE GENOMIC DNA]</scope>
    <source>
        <strain evidence="2 3">TISTR 2452</strain>
    </source>
</reference>
<feature type="transmembrane region" description="Helical" evidence="1">
    <location>
        <begin position="28"/>
        <end position="50"/>
    </location>
</feature>
<dbReference type="EMBL" id="JBHMDO010000031">
    <property type="protein sequence ID" value="MFB9327953.1"/>
    <property type="molecule type" value="Genomic_DNA"/>
</dbReference>
<proteinExistence type="predicted"/>
<sequence length="72" mass="8234">MYITLLTIVFAGIAYREARFIRKHGVKPALLPFTVILVLAFLYNITTIVYRELPSPNAWIKAVFAPLQAWIV</sequence>
<keyword evidence="3" id="KW-1185">Reference proteome</keyword>
<keyword evidence="1" id="KW-0472">Membrane</keyword>
<protein>
    <submittedName>
        <fullName evidence="2">Uncharacterized protein</fullName>
    </submittedName>
</protein>
<organism evidence="2 3">
    <name type="scientific">Paenibacillus aurantiacus</name>
    <dbReference type="NCBI Taxonomy" id="1936118"/>
    <lineage>
        <taxon>Bacteria</taxon>
        <taxon>Bacillati</taxon>
        <taxon>Bacillota</taxon>
        <taxon>Bacilli</taxon>
        <taxon>Bacillales</taxon>
        <taxon>Paenibacillaceae</taxon>
        <taxon>Paenibacillus</taxon>
    </lineage>
</organism>
<gene>
    <name evidence="2" type="ORF">ACFFSY_18665</name>
</gene>
<comment type="caution">
    <text evidence="2">The sequence shown here is derived from an EMBL/GenBank/DDBJ whole genome shotgun (WGS) entry which is preliminary data.</text>
</comment>
<evidence type="ECO:0000313" key="2">
    <source>
        <dbReference type="EMBL" id="MFB9327953.1"/>
    </source>
</evidence>
<name>A0ABV5KRU1_9BACL</name>
<evidence type="ECO:0000256" key="1">
    <source>
        <dbReference type="SAM" id="Phobius"/>
    </source>
</evidence>
<dbReference type="RefSeq" id="WP_377496783.1">
    <property type="nucleotide sequence ID" value="NZ_JBHMDO010000031.1"/>
</dbReference>
<dbReference type="Proteomes" id="UP001589747">
    <property type="component" value="Unassembled WGS sequence"/>
</dbReference>